<evidence type="ECO:0000256" key="11">
    <source>
        <dbReference type="ARBA" id="ARBA00022917"/>
    </source>
</evidence>
<dbReference type="RefSeq" id="WP_238310577.1">
    <property type="nucleotide sequence ID" value="NZ_BPQV01000004.1"/>
</dbReference>
<dbReference type="CDD" id="cd00860">
    <property type="entry name" value="ThrRS_anticodon"/>
    <property type="match status" value="1"/>
</dbReference>
<feature type="binding site" evidence="14">
    <location>
        <position position="339"/>
    </location>
    <ligand>
        <name>Zn(2+)</name>
        <dbReference type="ChEBI" id="CHEBI:29105"/>
        <note>catalytic</note>
    </ligand>
</feature>
<dbReference type="Pfam" id="PF07973">
    <property type="entry name" value="tRNA_SAD"/>
    <property type="match status" value="1"/>
</dbReference>
<dbReference type="SUPFAM" id="SSF52954">
    <property type="entry name" value="Class II aaRS ABD-related"/>
    <property type="match status" value="1"/>
</dbReference>
<comment type="subunit">
    <text evidence="2 14">Homodimer.</text>
</comment>
<dbReference type="Proteomes" id="UP001055156">
    <property type="component" value="Unassembled WGS sequence"/>
</dbReference>
<accession>A0ABQ4T4W0</accession>
<dbReference type="EC" id="6.1.1.3" evidence="14"/>
<name>A0ABQ4T4W0_METOR</name>
<dbReference type="SUPFAM" id="SSF55681">
    <property type="entry name" value="Class II aaRS and biotin synthetases"/>
    <property type="match status" value="1"/>
</dbReference>
<proteinExistence type="inferred from homology"/>
<dbReference type="Gene3D" id="3.30.54.20">
    <property type="match status" value="1"/>
</dbReference>
<feature type="domain" description="TGS" evidence="16">
    <location>
        <begin position="1"/>
        <end position="61"/>
    </location>
</feature>
<keyword evidence="9 14" id="KW-0067">ATP-binding</keyword>
<keyword evidence="4 14" id="KW-0820">tRNA-binding</keyword>
<evidence type="ECO:0000256" key="13">
    <source>
        <dbReference type="ARBA" id="ARBA00049515"/>
    </source>
</evidence>
<protein>
    <recommendedName>
        <fullName evidence="14">Threonine--tRNA ligase</fullName>
        <ecNumber evidence="14">6.1.1.3</ecNumber>
    </recommendedName>
    <alternativeName>
        <fullName evidence="14">Threonyl-tRNA synthetase</fullName>
        <shortName evidence="14">ThrRS</shortName>
    </alternativeName>
</protein>
<reference evidence="17" key="1">
    <citation type="journal article" date="2021" name="Front. Microbiol.">
        <title>Comprehensive Comparative Genomics and Phenotyping of Methylobacterium Species.</title>
        <authorList>
            <person name="Alessa O."/>
            <person name="Ogura Y."/>
            <person name="Fujitani Y."/>
            <person name="Takami H."/>
            <person name="Hayashi T."/>
            <person name="Sahin N."/>
            <person name="Tani A."/>
        </authorList>
    </citation>
    <scope>NUCLEOTIDE SEQUENCE</scope>
    <source>
        <strain evidence="17">NBRC 15689</strain>
    </source>
</reference>
<reference evidence="17" key="2">
    <citation type="submission" date="2021-08" db="EMBL/GenBank/DDBJ databases">
        <authorList>
            <person name="Tani A."/>
            <person name="Ola A."/>
            <person name="Ogura Y."/>
            <person name="Katsura K."/>
            <person name="Hayashi T."/>
        </authorList>
    </citation>
    <scope>NUCLEOTIDE SEQUENCE</scope>
    <source>
        <strain evidence="17">NBRC 15689</strain>
    </source>
</reference>
<dbReference type="NCBIfam" id="TIGR00418">
    <property type="entry name" value="thrS"/>
    <property type="match status" value="1"/>
</dbReference>
<dbReference type="InterPro" id="IPR012675">
    <property type="entry name" value="Beta-grasp_dom_sf"/>
</dbReference>
<keyword evidence="11 14" id="KW-0648">Protein biosynthesis</keyword>
<dbReference type="InterPro" id="IPR004154">
    <property type="entry name" value="Anticodon-bd"/>
</dbReference>
<dbReference type="PRINTS" id="PR01047">
    <property type="entry name" value="TRNASYNTHTHR"/>
</dbReference>
<evidence type="ECO:0000259" key="16">
    <source>
        <dbReference type="PROSITE" id="PS51880"/>
    </source>
</evidence>
<dbReference type="CDD" id="cd01667">
    <property type="entry name" value="TGS_ThrRS"/>
    <property type="match status" value="1"/>
</dbReference>
<evidence type="ECO:0000256" key="14">
    <source>
        <dbReference type="HAMAP-Rule" id="MF_00184"/>
    </source>
</evidence>
<comment type="catalytic activity">
    <reaction evidence="13 14">
        <text>tRNA(Thr) + L-threonine + ATP = L-threonyl-tRNA(Thr) + AMP + diphosphate + H(+)</text>
        <dbReference type="Rhea" id="RHEA:24624"/>
        <dbReference type="Rhea" id="RHEA-COMP:9670"/>
        <dbReference type="Rhea" id="RHEA-COMP:9704"/>
        <dbReference type="ChEBI" id="CHEBI:15378"/>
        <dbReference type="ChEBI" id="CHEBI:30616"/>
        <dbReference type="ChEBI" id="CHEBI:33019"/>
        <dbReference type="ChEBI" id="CHEBI:57926"/>
        <dbReference type="ChEBI" id="CHEBI:78442"/>
        <dbReference type="ChEBI" id="CHEBI:78534"/>
        <dbReference type="ChEBI" id="CHEBI:456215"/>
        <dbReference type="EC" id="6.1.1.3"/>
    </reaction>
</comment>
<dbReference type="EMBL" id="BPQV01000004">
    <property type="protein sequence ID" value="GJE26697.1"/>
    <property type="molecule type" value="Genomic_DNA"/>
</dbReference>
<keyword evidence="10 14" id="KW-0694">RNA-binding</keyword>
<comment type="cofactor">
    <cofactor evidence="14">
        <name>Zn(2+)</name>
        <dbReference type="ChEBI" id="CHEBI:29105"/>
    </cofactor>
    <text evidence="14">Binds 1 zinc ion per subunit.</text>
</comment>
<evidence type="ECO:0000259" key="15">
    <source>
        <dbReference type="PROSITE" id="PS50862"/>
    </source>
</evidence>
<dbReference type="GO" id="GO:0016874">
    <property type="term" value="F:ligase activity"/>
    <property type="evidence" value="ECO:0007669"/>
    <property type="project" value="UniProtKB-KW"/>
</dbReference>
<keyword evidence="3 14" id="KW-0963">Cytoplasm</keyword>
<keyword evidence="12 14" id="KW-0030">Aminoacyl-tRNA synthetase</keyword>
<dbReference type="Gene3D" id="3.10.20.30">
    <property type="match status" value="1"/>
</dbReference>
<evidence type="ECO:0000256" key="10">
    <source>
        <dbReference type="ARBA" id="ARBA00022884"/>
    </source>
</evidence>
<evidence type="ECO:0000256" key="5">
    <source>
        <dbReference type="ARBA" id="ARBA00022598"/>
    </source>
</evidence>
<dbReference type="PROSITE" id="PS51880">
    <property type="entry name" value="TGS"/>
    <property type="match status" value="1"/>
</dbReference>
<evidence type="ECO:0000256" key="3">
    <source>
        <dbReference type="ARBA" id="ARBA00022490"/>
    </source>
</evidence>
<dbReference type="CDD" id="cd00771">
    <property type="entry name" value="ThrRS_core"/>
    <property type="match status" value="1"/>
</dbReference>
<dbReference type="SUPFAM" id="SSF81271">
    <property type="entry name" value="TGS-like"/>
    <property type="match status" value="1"/>
</dbReference>
<dbReference type="InterPro" id="IPR018163">
    <property type="entry name" value="Thr/Ala-tRNA-synth_IIc_edit"/>
</dbReference>
<sequence length="675" mass="76185">MPILTFPDGNARSYDAGVTGRTVVEGIAKSLAKRTVAMALDGTVHDLDDPITRDAAIEFLGRDDPRALELIRHDCAHVLAEAVQALWPGTQVTIGPVIENGFYYDFARDEPFTPEDFPAIEAKMREIIARDAPFTKEVWARDDVRRLFADKGEAYKVELVDAIPAGEDLKIYRQGDWFDLCRGPHMTSTGKVGTAFKLMKVAGAYWRGDANNPMLTRIYGTAWATKEDLDAYLHRLEEAERRDHRRLGREMDLFHFQEEGPGVVFWHAKGWSVFQNLIAYMRRRLKGDYAEVNAPQILDKALWETSGHWGWYRENMFAAQSAGEEAEDKRVFALKPMNCPGHVQIFKHGLKSYRDLPLRMAEFGAVHRYEPSGAMHGLMRVRGFTQDDAHIFCTEDQLAEECLKINDLILSTYSDFGFDEILVKLSTRPEKRVGSDALWDHAEDVMTRVLAQIEEQSGGRIKTAINPGEGAFYGPKFEYVLRDAIGRDWQCGTTQVDFNLPERFGAFYVDADSQKKPPVMVHRAICGSMERFTGILIEHFAGHFPLWLAPVQVVVATITHEADDYAREVVRTLERAGLRVEADLRNEKINYKVREHSLAKVPVLLALGRREAEERTVSIRRLGSQKTTTLSLTAARDAFVEEATSPDLRRAEAILDAVPSEEAVLDSHHGEHAAP</sequence>
<comment type="subcellular location">
    <subcellularLocation>
        <location evidence="14">Cytoplasm</location>
    </subcellularLocation>
</comment>
<feature type="binding site" evidence="14">
    <location>
        <position position="522"/>
    </location>
    <ligand>
        <name>Zn(2+)</name>
        <dbReference type="ChEBI" id="CHEBI:29105"/>
        <note>catalytic</note>
    </ligand>
</feature>
<dbReference type="InterPro" id="IPR006195">
    <property type="entry name" value="aa-tRNA-synth_II"/>
</dbReference>
<organism evidence="17 18">
    <name type="scientific">Methylobacterium organophilum</name>
    <dbReference type="NCBI Taxonomy" id="410"/>
    <lineage>
        <taxon>Bacteria</taxon>
        <taxon>Pseudomonadati</taxon>
        <taxon>Pseudomonadota</taxon>
        <taxon>Alphaproteobacteria</taxon>
        <taxon>Hyphomicrobiales</taxon>
        <taxon>Methylobacteriaceae</taxon>
        <taxon>Methylobacterium</taxon>
    </lineage>
</organism>
<dbReference type="PANTHER" id="PTHR11451:SF44">
    <property type="entry name" value="THREONINE--TRNA LIGASE, CHLOROPLASTIC_MITOCHONDRIAL 2"/>
    <property type="match status" value="1"/>
</dbReference>
<evidence type="ECO:0000256" key="9">
    <source>
        <dbReference type="ARBA" id="ARBA00022840"/>
    </source>
</evidence>
<comment type="caution">
    <text evidence="14">Lacks conserved residue(s) required for the propagation of feature annotation.</text>
</comment>
<dbReference type="PANTHER" id="PTHR11451">
    <property type="entry name" value="THREONINE-TRNA LIGASE"/>
    <property type="match status" value="1"/>
</dbReference>
<dbReference type="InterPro" id="IPR004095">
    <property type="entry name" value="TGS"/>
</dbReference>
<dbReference type="Gene3D" id="3.40.50.800">
    <property type="entry name" value="Anticodon-binding domain"/>
    <property type="match status" value="1"/>
</dbReference>
<dbReference type="InterPro" id="IPR047246">
    <property type="entry name" value="ThrRS_anticodon"/>
</dbReference>
<dbReference type="InterPro" id="IPR012676">
    <property type="entry name" value="TGS-like"/>
</dbReference>
<evidence type="ECO:0000256" key="1">
    <source>
        <dbReference type="ARBA" id="ARBA00008226"/>
    </source>
</evidence>
<evidence type="ECO:0000313" key="18">
    <source>
        <dbReference type="Proteomes" id="UP001055156"/>
    </source>
</evidence>
<evidence type="ECO:0000313" key="17">
    <source>
        <dbReference type="EMBL" id="GJE26697.1"/>
    </source>
</evidence>
<dbReference type="Gene3D" id="3.30.930.10">
    <property type="entry name" value="Bira Bifunctional Protein, Domain 2"/>
    <property type="match status" value="1"/>
</dbReference>
<gene>
    <name evidence="14 17" type="primary">thrS</name>
    <name evidence="17" type="ORF">LKMONMHP_1548</name>
</gene>
<dbReference type="InterPro" id="IPR002320">
    <property type="entry name" value="Thr-tRNA-ligase_IIa"/>
</dbReference>
<dbReference type="Gene3D" id="3.30.980.10">
    <property type="entry name" value="Threonyl-trna Synthetase, Chain A, domain 2"/>
    <property type="match status" value="1"/>
</dbReference>
<comment type="caution">
    <text evidence="17">The sequence shown here is derived from an EMBL/GenBank/DDBJ whole genome shotgun (WGS) entry which is preliminary data.</text>
</comment>
<feature type="domain" description="Aminoacyl-transfer RNA synthetases class-II family profile" evidence="15">
    <location>
        <begin position="273"/>
        <end position="545"/>
    </location>
</feature>
<evidence type="ECO:0000256" key="7">
    <source>
        <dbReference type="ARBA" id="ARBA00022741"/>
    </source>
</evidence>
<dbReference type="InterPro" id="IPR033728">
    <property type="entry name" value="ThrRS_core"/>
</dbReference>
<keyword evidence="7 14" id="KW-0547">Nucleotide-binding</keyword>
<comment type="similarity">
    <text evidence="1 14">Belongs to the class-II aminoacyl-tRNA synthetase family.</text>
</comment>
<evidence type="ECO:0000256" key="8">
    <source>
        <dbReference type="ARBA" id="ARBA00022833"/>
    </source>
</evidence>
<dbReference type="SMART" id="SM00863">
    <property type="entry name" value="tRNA_SAD"/>
    <property type="match status" value="1"/>
</dbReference>
<dbReference type="Pfam" id="PF00587">
    <property type="entry name" value="tRNA-synt_2b"/>
    <property type="match status" value="1"/>
</dbReference>
<keyword evidence="6 14" id="KW-0479">Metal-binding</keyword>
<dbReference type="HAMAP" id="MF_00184">
    <property type="entry name" value="Thr_tRNA_synth"/>
    <property type="match status" value="1"/>
</dbReference>
<feature type="binding site" evidence="14">
    <location>
        <position position="390"/>
    </location>
    <ligand>
        <name>Zn(2+)</name>
        <dbReference type="ChEBI" id="CHEBI:29105"/>
        <note>catalytic</note>
    </ligand>
</feature>
<keyword evidence="8 14" id="KW-0862">Zinc</keyword>
<dbReference type="InterPro" id="IPR036621">
    <property type="entry name" value="Anticodon-bd_dom_sf"/>
</dbReference>
<dbReference type="InterPro" id="IPR012947">
    <property type="entry name" value="tRNA_SAD"/>
</dbReference>
<keyword evidence="5 14" id="KW-0436">Ligase</keyword>
<evidence type="ECO:0000256" key="6">
    <source>
        <dbReference type="ARBA" id="ARBA00022723"/>
    </source>
</evidence>
<evidence type="ECO:0000256" key="2">
    <source>
        <dbReference type="ARBA" id="ARBA00011738"/>
    </source>
</evidence>
<dbReference type="SUPFAM" id="SSF55186">
    <property type="entry name" value="ThrRS/AlaRS common domain"/>
    <property type="match status" value="1"/>
</dbReference>
<dbReference type="InterPro" id="IPR045864">
    <property type="entry name" value="aa-tRNA-synth_II/BPL/LPL"/>
</dbReference>
<evidence type="ECO:0000256" key="12">
    <source>
        <dbReference type="ARBA" id="ARBA00023146"/>
    </source>
</evidence>
<keyword evidence="18" id="KW-1185">Reference proteome</keyword>
<dbReference type="InterPro" id="IPR002314">
    <property type="entry name" value="aa-tRNA-synt_IIb"/>
</dbReference>
<evidence type="ECO:0000256" key="4">
    <source>
        <dbReference type="ARBA" id="ARBA00022555"/>
    </source>
</evidence>
<dbReference type="PROSITE" id="PS50862">
    <property type="entry name" value="AA_TRNA_LIGASE_II"/>
    <property type="match status" value="1"/>
</dbReference>
<dbReference type="Pfam" id="PF03129">
    <property type="entry name" value="HGTP_anticodon"/>
    <property type="match status" value="1"/>
</dbReference>